<dbReference type="Proteomes" id="UP000663842">
    <property type="component" value="Unassembled WGS sequence"/>
</dbReference>
<feature type="transmembrane region" description="Helical" evidence="1">
    <location>
        <begin position="535"/>
        <end position="558"/>
    </location>
</feature>
<keyword evidence="1" id="KW-0472">Membrane</keyword>
<comment type="caution">
    <text evidence="2">The sequence shown here is derived from an EMBL/GenBank/DDBJ whole genome shotgun (WGS) entry which is preliminary data.</text>
</comment>
<evidence type="ECO:0000313" key="2">
    <source>
        <dbReference type="EMBL" id="CAF4210964.1"/>
    </source>
</evidence>
<reference evidence="2" key="1">
    <citation type="submission" date="2021-02" db="EMBL/GenBank/DDBJ databases">
        <authorList>
            <person name="Nowell W R."/>
        </authorList>
    </citation>
    <scope>NUCLEOTIDE SEQUENCE</scope>
</reference>
<organism evidence="2 3">
    <name type="scientific">Rotaria magnacalcarata</name>
    <dbReference type="NCBI Taxonomy" id="392030"/>
    <lineage>
        <taxon>Eukaryota</taxon>
        <taxon>Metazoa</taxon>
        <taxon>Spiralia</taxon>
        <taxon>Gnathifera</taxon>
        <taxon>Rotifera</taxon>
        <taxon>Eurotatoria</taxon>
        <taxon>Bdelloidea</taxon>
        <taxon>Philodinida</taxon>
        <taxon>Philodinidae</taxon>
        <taxon>Rotaria</taxon>
    </lineage>
</organism>
<protein>
    <submittedName>
        <fullName evidence="2">Uncharacterized protein</fullName>
    </submittedName>
</protein>
<feature type="transmembrane region" description="Helical" evidence="1">
    <location>
        <begin position="503"/>
        <end position="529"/>
    </location>
</feature>
<proteinExistence type="predicted"/>
<keyword evidence="1" id="KW-1133">Transmembrane helix</keyword>
<dbReference type="AlphaFoldDB" id="A0A820BSM5"/>
<sequence>MTGEEWRNYIITITINGSDPTLKEFFRDVDLAYWKYMRQLLESIRESSQLIESALNEIANIIPTIDTLEYNTTKFESLWIKLDNELPHILMEHKGTIFFTGIEQYQNSVDKSFVKNRNLRINLLTNNQLYQSINEQYSGVLKDIKHYSQKQVHNELGRNKWDRIGFADNQQTICLKLMTEELLLSIRKCKYPFDTLSSNCRAQLSEYFASFIFATDSPLEKFWEYRKSTLDKSSELFKYKHKTWNFMKASNYQKQITRLFIADLKTFAIDIRDSNKVNLKEVALTMTKILLKFDKFPHIHNTDKNNFIINVDEANPFDSLLDVTQGKSLIVKQFTSVIHNVVVGCNHRLYRNYYRGILDFMPDMLRYIFDLNRNRFNIVTTYTRQNEYRHVKNSEVDDFITPKNYIKAIIFGVILLCMQMLIIAPIMFLMKPIKKSVWLFKDLCKIRQPSDRILLNIRAAYITLKTNHLSVVHDFRIIDTGVKIRDAYGTNVRASCVIGIMRLVGIVMVEGIIWFSWVALITSIIGVIAKPVLLQYLYIVRDLYIACSLCVCIIDVILNTWTTIRRHLLLYDDNHVHCLATIRENQRTRP</sequence>
<gene>
    <name evidence="2" type="ORF">UXM345_LOCUS28549</name>
</gene>
<evidence type="ECO:0000313" key="3">
    <source>
        <dbReference type="Proteomes" id="UP000663842"/>
    </source>
</evidence>
<dbReference type="EMBL" id="CAJOBF010006617">
    <property type="protein sequence ID" value="CAF4210964.1"/>
    <property type="molecule type" value="Genomic_DNA"/>
</dbReference>
<feature type="transmembrane region" description="Helical" evidence="1">
    <location>
        <begin position="408"/>
        <end position="430"/>
    </location>
</feature>
<keyword evidence="1" id="KW-0812">Transmembrane</keyword>
<accession>A0A820BSM5</accession>
<name>A0A820BSM5_9BILA</name>
<evidence type="ECO:0000256" key="1">
    <source>
        <dbReference type="SAM" id="Phobius"/>
    </source>
</evidence>